<evidence type="ECO:0000256" key="2">
    <source>
        <dbReference type="ARBA" id="ARBA00022679"/>
    </source>
</evidence>
<protein>
    <submittedName>
        <fullName evidence="4">Glycosyltransferase involved in cell wall biosynthesis</fullName>
    </submittedName>
</protein>
<dbReference type="Pfam" id="PF00534">
    <property type="entry name" value="Glycos_transf_1"/>
    <property type="match status" value="1"/>
</dbReference>
<sequence>MARVSNGGHDREEDGGMQMEAIEPDRPMHILLVAENISLRLSGETILPYHYLIEFLAAGHQVDVICHERVREDLRRDLPPAMFARVRFVADGWLQRRLFALERFLPHRVQDLVVNQLIQILTQFRVRRMARAVIAKQRVDVVFQPTPIAAKAVSALFELGRPVVIGPMSGGMALPPAFRTLDGPVVTLMIWAARAGSAVLHGLIPGKRRAAALIVANERTRAALPARTSGRIHMQMESAVDLRRWQERAPLPDDPDGVVSFIFCGRFVDWKGIGYLVRAFALLARDDAGDGQARRRVRLDLVGDGELLDTIAALVRLEGLEAQVVLHGRLPIEAYVDLLTRTDVFVTPSLRECGGMAMMEAMATGLPIIGVDWAGAAQYAGLDCALLIDPASEDALVEGLAAAMRTLADDAPLRRRLGAAARRHLEEAGLGWDEQARRVLAILSATIAEQRPVAETPQTATAVPVPA</sequence>
<accession>A0A7W9BU48</accession>
<dbReference type="Proteomes" id="UP000546701">
    <property type="component" value="Unassembled WGS sequence"/>
</dbReference>
<dbReference type="Gene3D" id="3.40.50.2000">
    <property type="entry name" value="Glycogen Phosphorylase B"/>
    <property type="match status" value="2"/>
</dbReference>
<reference evidence="4 5" key="1">
    <citation type="submission" date="2020-08" db="EMBL/GenBank/DDBJ databases">
        <title>Genomic Encyclopedia of Type Strains, Phase IV (KMG-IV): sequencing the most valuable type-strain genomes for metagenomic binning, comparative biology and taxonomic classification.</title>
        <authorList>
            <person name="Goeker M."/>
        </authorList>
    </citation>
    <scope>NUCLEOTIDE SEQUENCE [LARGE SCALE GENOMIC DNA]</scope>
    <source>
        <strain evidence="4 5">DSM 103336</strain>
    </source>
</reference>
<dbReference type="PANTHER" id="PTHR12526">
    <property type="entry name" value="GLYCOSYLTRANSFERASE"/>
    <property type="match status" value="1"/>
</dbReference>
<dbReference type="OrthoDB" id="9790710at2"/>
<dbReference type="PANTHER" id="PTHR12526:SF510">
    <property type="entry name" value="D-INOSITOL 3-PHOSPHATE GLYCOSYLTRANSFERASE"/>
    <property type="match status" value="1"/>
</dbReference>
<proteinExistence type="predicted"/>
<evidence type="ECO:0000256" key="1">
    <source>
        <dbReference type="ARBA" id="ARBA00022676"/>
    </source>
</evidence>
<organism evidence="4 5">
    <name type="scientific">Sphingomonas prati</name>
    <dbReference type="NCBI Taxonomy" id="1843237"/>
    <lineage>
        <taxon>Bacteria</taxon>
        <taxon>Pseudomonadati</taxon>
        <taxon>Pseudomonadota</taxon>
        <taxon>Alphaproteobacteria</taxon>
        <taxon>Sphingomonadales</taxon>
        <taxon>Sphingomonadaceae</taxon>
        <taxon>Sphingomonas</taxon>
    </lineage>
</organism>
<gene>
    <name evidence="4" type="ORF">FHS99_002194</name>
</gene>
<dbReference type="EMBL" id="JACIJR010000005">
    <property type="protein sequence ID" value="MBB5729698.1"/>
    <property type="molecule type" value="Genomic_DNA"/>
</dbReference>
<comment type="caution">
    <text evidence="4">The sequence shown here is derived from an EMBL/GenBank/DDBJ whole genome shotgun (WGS) entry which is preliminary data.</text>
</comment>
<evidence type="ECO:0000259" key="3">
    <source>
        <dbReference type="Pfam" id="PF00534"/>
    </source>
</evidence>
<dbReference type="AlphaFoldDB" id="A0A7W9BU48"/>
<evidence type="ECO:0000313" key="4">
    <source>
        <dbReference type="EMBL" id="MBB5729698.1"/>
    </source>
</evidence>
<dbReference type="SUPFAM" id="SSF53756">
    <property type="entry name" value="UDP-Glycosyltransferase/glycogen phosphorylase"/>
    <property type="match status" value="1"/>
</dbReference>
<dbReference type="InterPro" id="IPR001296">
    <property type="entry name" value="Glyco_trans_1"/>
</dbReference>
<keyword evidence="1" id="KW-0328">Glycosyltransferase</keyword>
<feature type="domain" description="Glycosyl transferase family 1" evidence="3">
    <location>
        <begin position="261"/>
        <end position="423"/>
    </location>
</feature>
<dbReference type="RefSeq" id="WP_157176125.1">
    <property type="nucleotide sequence ID" value="NZ_BMJP01000003.1"/>
</dbReference>
<evidence type="ECO:0000313" key="5">
    <source>
        <dbReference type="Proteomes" id="UP000546701"/>
    </source>
</evidence>
<dbReference type="GO" id="GO:0016757">
    <property type="term" value="F:glycosyltransferase activity"/>
    <property type="evidence" value="ECO:0007669"/>
    <property type="project" value="UniProtKB-KW"/>
</dbReference>
<keyword evidence="2 4" id="KW-0808">Transferase</keyword>
<name>A0A7W9BU48_9SPHN</name>
<keyword evidence="5" id="KW-1185">Reference proteome</keyword>
<dbReference type="CDD" id="cd03801">
    <property type="entry name" value="GT4_PimA-like"/>
    <property type="match status" value="1"/>
</dbReference>